<comment type="similarity">
    <text evidence="1">Belongs to the universal stress protein A family.</text>
</comment>
<dbReference type="RefSeq" id="WP_041646023.1">
    <property type="nucleotide sequence ID" value="NZ_CP076686.1"/>
</dbReference>
<dbReference type="Proteomes" id="UP000683442">
    <property type="component" value="Chromosome"/>
</dbReference>
<sequence>MENVLVPFDESKSARRAIQYVIDRAQLFAGQKLHIINVQDEVKVFGDCLTQSMIDEMHESAIAYSSEFTASAAAMLEGTGLRFETHELIGDAPSEIAKAVKEYDCHLVVMGTRGMSKLGNLLMGSVATRVIHEVDVPVLLVK</sequence>
<evidence type="ECO:0000313" key="4">
    <source>
        <dbReference type="Proteomes" id="UP000683442"/>
    </source>
</evidence>
<dbReference type="PANTHER" id="PTHR46268">
    <property type="entry name" value="STRESS RESPONSE PROTEIN NHAX"/>
    <property type="match status" value="1"/>
</dbReference>
<evidence type="ECO:0000313" key="3">
    <source>
        <dbReference type="EMBL" id="QWV13834.1"/>
    </source>
</evidence>
<dbReference type="EMBL" id="CP076686">
    <property type="protein sequence ID" value="QWV13834.1"/>
    <property type="molecule type" value="Genomic_DNA"/>
</dbReference>
<dbReference type="Pfam" id="PF00582">
    <property type="entry name" value="Usp"/>
    <property type="match status" value="1"/>
</dbReference>
<name>A0ABX8IN22_9GAMM</name>
<dbReference type="SUPFAM" id="SSF52402">
    <property type="entry name" value="Adenine nucleotide alpha hydrolases-like"/>
    <property type="match status" value="1"/>
</dbReference>
<dbReference type="Gene3D" id="3.40.50.620">
    <property type="entry name" value="HUPs"/>
    <property type="match status" value="1"/>
</dbReference>
<dbReference type="InterPro" id="IPR006016">
    <property type="entry name" value="UspA"/>
</dbReference>
<protein>
    <submittedName>
        <fullName evidence="3">Universal stress protein</fullName>
    </submittedName>
</protein>
<dbReference type="PRINTS" id="PR01438">
    <property type="entry name" value="UNVRSLSTRESS"/>
</dbReference>
<proteinExistence type="inferred from homology"/>
<dbReference type="InterPro" id="IPR014729">
    <property type="entry name" value="Rossmann-like_a/b/a_fold"/>
</dbReference>
<dbReference type="CDD" id="cd00293">
    <property type="entry name" value="USP-like"/>
    <property type="match status" value="1"/>
</dbReference>
<evidence type="ECO:0000256" key="1">
    <source>
        <dbReference type="ARBA" id="ARBA00008791"/>
    </source>
</evidence>
<reference evidence="3 4" key="1">
    <citation type="submission" date="2021-06" db="EMBL/GenBank/DDBJ databases">
        <title>Microbial metabolic specificity influences pelagic lipid remineralization.</title>
        <authorList>
            <person name="Behrendt L."/>
            <person name="Hunter J.E."/>
            <person name="Alcolombri U."/>
            <person name="Smriga S."/>
            <person name="Mincer T."/>
            <person name="Lowenstein D.P."/>
            <person name="Peaudecerf F.J."/>
            <person name="Fernandez V.I."/>
            <person name="Fredricks H."/>
            <person name="Almblad H."/>
            <person name="Harrison J.J."/>
            <person name="Stocker R."/>
            <person name="Van Mooy B.A.S."/>
        </authorList>
    </citation>
    <scope>NUCLEOTIDE SEQUENCE [LARGE SCALE GENOMIC DNA]</scope>
    <source>
        <strain evidence="3 4">HP15-B</strain>
    </source>
</reference>
<dbReference type="InterPro" id="IPR006015">
    <property type="entry name" value="Universal_stress_UspA"/>
</dbReference>
<evidence type="ECO:0000259" key="2">
    <source>
        <dbReference type="Pfam" id="PF00582"/>
    </source>
</evidence>
<gene>
    <name evidence="3" type="ORF">KQ249_04220</name>
</gene>
<dbReference type="GeneID" id="78558624"/>
<feature type="domain" description="UspA" evidence="2">
    <location>
        <begin position="2"/>
        <end position="142"/>
    </location>
</feature>
<keyword evidence="4" id="KW-1185">Reference proteome</keyword>
<organism evidence="3 4">
    <name type="scientific">Marinobacter adhaerens</name>
    <dbReference type="NCBI Taxonomy" id="1033846"/>
    <lineage>
        <taxon>Bacteria</taxon>
        <taxon>Pseudomonadati</taxon>
        <taxon>Pseudomonadota</taxon>
        <taxon>Gammaproteobacteria</taxon>
        <taxon>Pseudomonadales</taxon>
        <taxon>Marinobacteraceae</taxon>
        <taxon>Marinobacter</taxon>
    </lineage>
</organism>
<accession>A0ABX8IN22</accession>
<dbReference type="PANTHER" id="PTHR46268:SF6">
    <property type="entry name" value="UNIVERSAL STRESS PROTEIN UP12"/>
    <property type="match status" value="1"/>
</dbReference>